<accession>A0A921RFL7</accession>
<evidence type="ECO:0000256" key="1">
    <source>
        <dbReference type="SAM" id="MobiDB-lite"/>
    </source>
</evidence>
<reference evidence="2" key="1">
    <citation type="journal article" date="2019" name="BMC Genomics">
        <title>A new reference genome for Sorghum bicolor reveals high levels of sequence similarity between sweet and grain genotypes: implications for the genetics of sugar metabolism.</title>
        <authorList>
            <person name="Cooper E.A."/>
            <person name="Brenton Z.W."/>
            <person name="Flinn B.S."/>
            <person name="Jenkins J."/>
            <person name="Shu S."/>
            <person name="Flowers D."/>
            <person name="Luo F."/>
            <person name="Wang Y."/>
            <person name="Xia P."/>
            <person name="Barry K."/>
            <person name="Daum C."/>
            <person name="Lipzen A."/>
            <person name="Yoshinaga Y."/>
            <person name="Schmutz J."/>
            <person name="Saski C."/>
            <person name="Vermerris W."/>
            <person name="Kresovich S."/>
        </authorList>
    </citation>
    <scope>NUCLEOTIDE SEQUENCE</scope>
</reference>
<sequence>MGGRREGRGDTHKHTLSALGTKPAAAHRRRPLRWVCILQCRPCSSPRWTTRLLSAEILLLQPAMLQADLVGV</sequence>
<comment type="caution">
    <text evidence="2">The sequence shown here is derived from an EMBL/GenBank/DDBJ whole genome shotgun (WGS) entry which is preliminary data.</text>
</comment>
<reference evidence="2" key="2">
    <citation type="submission" date="2020-10" db="EMBL/GenBank/DDBJ databases">
        <authorList>
            <person name="Cooper E.A."/>
            <person name="Brenton Z.W."/>
            <person name="Flinn B.S."/>
            <person name="Jenkins J."/>
            <person name="Shu S."/>
            <person name="Flowers D."/>
            <person name="Luo F."/>
            <person name="Wang Y."/>
            <person name="Xia P."/>
            <person name="Barry K."/>
            <person name="Daum C."/>
            <person name="Lipzen A."/>
            <person name="Yoshinaga Y."/>
            <person name="Schmutz J."/>
            <person name="Saski C."/>
            <person name="Vermerris W."/>
            <person name="Kresovich S."/>
        </authorList>
    </citation>
    <scope>NUCLEOTIDE SEQUENCE</scope>
</reference>
<feature type="compositionally biased region" description="Basic and acidic residues" evidence="1">
    <location>
        <begin position="1"/>
        <end position="13"/>
    </location>
</feature>
<name>A0A921RFL7_SORBI</name>
<protein>
    <submittedName>
        <fullName evidence="2">Uncharacterized protein</fullName>
    </submittedName>
</protein>
<dbReference type="AlphaFoldDB" id="A0A921RFL7"/>
<proteinExistence type="predicted"/>
<dbReference type="EMBL" id="CM027682">
    <property type="protein sequence ID" value="KAG0537975.1"/>
    <property type="molecule type" value="Genomic_DNA"/>
</dbReference>
<feature type="region of interest" description="Disordered" evidence="1">
    <location>
        <begin position="1"/>
        <end position="28"/>
    </location>
</feature>
<gene>
    <name evidence="2" type="ORF">BDA96_03G195500</name>
</gene>
<evidence type="ECO:0000313" key="2">
    <source>
        <dbReference type="EMBL" id="KAG0537975.1"/>
    </source>
</evidence>
<evidence type="ECO:0000313" key="3">
    <source>
        <dbReference type="Proteomes" id="UP000807115"/>
    </source>
</evidence>
<organism evidence="2 3">
    <name type="scientific">Sorghum bicolor</name>
    <name type="common">Sorghum</name>
    <name type="synonym">Sorghum vulgare</name>
    <dbReference type="NCBI Taxonomy" id="4558"/>
    <lineage>
        <taxon>Eukaryota</taxon>
        <taxon>Viridiplantae</taxon>
        <taxon>Streptophyta</taxon>
        <taxon>Embryophyta</taxon>
        <taxon>Tracheophyta</taxon>
        <taxon>Spermatophyta</taxon>
        <taxon>Magnoliopsida</taxon>
        <taxon>Liliopsida</taxon>
        <taxon>Poales</taxon>
        <taxon>Poaceae</taxon>
        <taxon>PACMAD clade</taxon>
        <taxon>Panicoideae</taxon>
        <taxon>Andropogonodae</taxon>
        <taxon>Andropogoneae</taxon>
        <taxon>Sorghinae</taxon>
        <taxon>Sorghum</taxon>
    </lineage>
</organism>
<dbReference type="Proteomes" id="UP000807115">
    <property type="component" value="Chromosome 3"/>
</dbReference>